<dbReference type="STRING" id="452.Lspi_0430"/>
<feature type="transmembrane region" description="Helical" evidence="7">
    <location>
        <begin position="480"/>
        <end position="498"/>
    </location>
</feature>
<protein>
    <submittedName>
        <fullName evidence="8">p-hydroxybenzoic acid efflux subunit AaeB</fullName>
    </submittedName>
</protein>
<evidence type="ECO:0000256" key="3">
    <source>
        <dbReference type="ARBA" id="ARBA00022475"/>
    </source>
</evidence>
<feature type="transmembrane region" description="Helical" evidence="7">
    <location>
        <begin position="122"/>
        <end position="140"/>
    </location>
</feature>
<keyword evidence="5 7" id="KW-1133">Transmembrane helix</keyword>
<dbReference type="EMBL" id="LNYX01000005">
    <property type="protein sequence ID" value="KTD65718.1"/>
    <property type="molecule type" value="Genomic_DNA"/>
</dbReference>
<dbReference type="AlphaFoldDB" id="A0A0W0ZAB8"/>
<dbReference type="GO" id="GO:0022857">
    <property type="term" value="F:transmembrane transporter activity"/>
    <property type="evidence" value="ECO:0007669"/>
    <property type="project" value="InterPro"/>
</dbReference>
<dbReference type="GO" id="GO:0005886">
    <property type="term" value="C:plasma membrane"/>
    <property type="evidence" value="ECO:0007669"/>
    <property type="project" value="UniProtKB-SubCell"/>
</dbReference>
<keyword evidence="3" id="KW-1003">Cell membrane</keyword>
<name>A0A0W0ZAB8_LEGSP</name>
<feature type="transmembrane region" description="Helical" evidence="7">
    <location>
        <begin position="99"/>
        <end position="115"/>
    </location>
</feature>
<dbReference type="InterPro" id="IPR006726">
    <property type="entry name" value="PHBA_efflux_AaeB/fusaric-R"/>
</dbReference>
<evidence type="ECO:0000256" key="4">
    <source>
        <dbReference type="ARBA" id="ARBA00022692"/>
    </source>
</evidence>
<dbReference type="PANTHER" id="PTHR30509:SF9">
    <property type="entry name" value="MULTIDRUG RESISTANCE PROTEIN MDTO"/>
    <property type="match status" value="1"/>
</dbReference>
<feature type="transmembrane region" description="Helical" evidence="7">
    <location>
        <begin position="454"/>
        <end position="473"/>
    </location>
</feature>
<evidence type="ECO:0000256" key="5">
    <source>
        <dbReference type="ARBA" id="ARBA00022989"/>
    </source>
</evidence>
<organism evidence="8 9">
    <name type="scientific">Legionella spiritensis</name>
    <dbReference type="NCBI Taxonomy" id="452"/>
    <lineage>
        <taxon>Bacteria</taxon>
        <taxon>Pseudomonadati</taxon>
        <taxon>Pseudomonadota</taxon>
        <taxon>Gammaproteobacteria</taxon>
        <taxon>Legionellales</taxon>
        <taxon>Legionellaceae</taxon>
        <taxon>Legionella</taxon>
    </lineage>
</organism>
<evidence type="ECO:0000313" key="9">
    <source>
        <dbReference type="Proteomes" id="UP000054877"/>
    </source>
</evidence>
<evidence type="ECO:0000256" key="2">
    <source>
        <dbReference type="ARBA" id="ARBA00022448"/>
    </source>
</evidence>
<evidence type="ECO:0000256" key="1">
    <source>
        <dbReference type="ARBA" id="ARBA00004651"/>
    </source>
</evidence>
<comment type="caution">
    <text evidence="8">The sequence shown here is derived from an EMBL/GenBank/DDBJ whole genome shotgun (WGS) entry which is preliminary data.</text>
</comment>
<feature type="transmembrane region" description="Helical" evidence="7">
    <location>
        <begin position="27"/>
        <end position="45"/>
    </location>
</feature>
<keyword evidence="6 7" id="KW-0472">Membrane</keyword>
<proteinExistence type="predicted"/>
<comment type="subcellular location">
    <subcellularLocation>
        <location evidence="1">Cell membrane</location>
        <topology evidence="1">Multi-pass membrane protein</topology>
    </subcellularLocation>
</comment>
<evidence type="ECO:0000313" key="8">
    <source>
        <dbReference type="EMBL" id="KTD65718.1"/>
    </source>
</evidence>
<accession>A0A0W0ZAB8</accession>
<evidence type="ECO:0000256" key="7">
    <source>
        <dbReference type="SAM" id="Phobius"/>
    </source>
</evidence>
<dbReference type="Proteomes" id="UP000054877">
    <property type="component" value="Unassembled WGS sequence"/>
</dbReference>
<sequence>MQQLLRIANEWTVIFKPFIPQSKENRAALRTAIAALVAVFIAFLLHFDKPYWSGMTVVILANIYTGNIIDKALMRIVGTVIGASLGYFLAGFIVNSFFLYFLACFVIVAAAVYYYNFSSYAYAYLLTALSAFLVISELALNPEDAFYVAIWRSVEIGLGVLVSAAAAFCLFPNNIHEIFLQEADELFDGFNELLTQLRDDLLNDNTSLDVMALSRRKLRKKVKKTTEMIGFMRREIGFSRRKIDAFRLLVDSFFSLVRVMTYFTTARHYKAVKKNLRHTAFPVAAMFTAAQLDLMRLKAAFLQGRRVVPVERIGALDGLLLNLASESGDHQDVDLEMAYLFRKINHIFMSLHNVLQGSRPETPGKRFISTKQRLHNDPDVIKHGIKAGLSVILALGFWLVSNWPGGLNGIISSLVISIRKHLYEMQNISIYRLLGCLCGGGLALFSLTYFKLNLYDFTMVMFFGIWGFSYFSFKFTSHAYIGLQANIALIIAMAQEGGPPSVLAPPLERLGGILIGIVASFIVANTIWRVDLVAVFVRRVNKLSRYLMTGLRNLLAEQERGRQLYDLTSLFWASREAMETLDNERLKPQKQVLVDRTKQQFHELILLQATLRHIFENIDQQQACHILVKAGYEPNTLHAAVLGCYEPVIRGDVDRVIKQLEEAVTVISGNTDIGRDDRENSVSYLNSLIQLVHLAREISCLE</sequence>
<keyword evidence="2" id="KW-0813">Transport</keyword>
<feature type="transmembrane region" description="Helical" evidence="7">
    <location>
        <begin position="76"/>
        <end position="93"/>
    </location>
</feature>
<reference evidence="8 9" key="1">
    <citation type="submission" date="2015-11" db="EMBL/GenBank/DDBJ databases">
        <title>Genomic analysis of 38 Legionella species identifies large and diverse effector repertoires.</title>
        <authorList>
            <person name="Burstein D."/>
            <person name="Amaro F."/>
            <person name="Zusman T."/>
            <person name="Lifshitz Z."/>
            <person name="Cohen O."/>
            <person name="Gilbert J.A."/>
            <person name="Pupko T."/>
            <person name="Shuman H.A."/>
            <person name="Segal G."/>
        </authorList>
    </citation>
    <scope>NUCLEOTIDE SEQUENCE [LARGE SCALE GENOMIC DNA]</scope>
    <source>
        <strain evidence="8 9">Mt.St.Helens-9</strain>
    </source>
</reference>
<feature type="transmembrane region" description="Helical" evidence="7">
    <location>
        <begin position="430"/>
        <end position="448"/>
    </location>
</feature>
<dbReference type="Pfam" id="PF04632">
    <property type="entry name" value="FUSC"/>
    <property type="match status" value="1"/>
</dbReference>
<dbReference type="PATRIC" id="fig|452.5.peg.469"/>
<dbReference type="RefSeq" id="WP_058482370.1">
    <property type="nucleotide sequence ID" value="NZ_CAAAII010000003.1"/>
</dbReference>
<feature type="transmembrane region" description="Helical" evidence="7">
    <location>
        <begin position="510"/>
        <end position="537"/>
    </location>
</feature>
<gene>
    <name evidence="8" type="ORF">Lspi_0430</name>
</gene>
<evidence type="ECO:0000256" key="6">
    <source>
        <dbReference type="ARBA" id="ARBA00023136"/>
    </source>
</evidence>
<feature type="transmembrane region" description="Helical" evidence="7">
    <location>
        <begin position="146"/>
        <end position="171"/>
    </location>
</feature>
<dbReference type="PANTHER" id="PTHR30509">
    <property type="entry name" value="P-HYDROXYBENZOIC ACID EFFLUX PUMP SUBUNIT-RELATED"/>
    <property type="match status" value="1"/>
</dbReference>
<keyword evidence="9" id="KW-1185">Reference proteome</keyword>
<keyword evidence="4 7" id="KW-0812">Transmembrane</keyword>